<accession>A0A8H6SCQ2</accession>
<dbReference type="SUPFAM" id="SSF53474">
    <property type="entry name" value="alpha/beta-Hydrolases"/>
    <property type="match status" value="1"/>
</dbReference>
<evidence type="ECO:0000256" key="1">
    <source>
        <dbReference type="SAM" id="MobiDB-lite"/>
    </source>
</evidence>
<keyword evidence="2" id="KW-0812">Transmembrane</keyword>
<evidence type="ECO:0000259" key="3">
    <source>
        <dbReference type="Pfam" id="PF00561"/>
    </source>
</evidence>
<keyword evidence="4" id="KW-0378">Hydrolase</keyword>
<name>A0A8H6SCQ2_MYCCL</name>
<sequence>MSSEDSSMKPPTPTRHSSSGGSRQHQRRCHITYVFFVLPPLCLVLYFALLAAPPPIPALPLEVHGGFDELPESVGVERVYPQDWLGEGGWAVFPFGRTRYWLTGPEDGLKVVLIHGLSVPALIYAPLIPHLLLSPNTTSSSPSKGFRILTYDLPARGYSSSLPESYHHDPALYTTHLALLLQHVGWPATHAVVGSSMGGAVAAAFAAAFPHLIEADGSVVLLASAGLLTAGDLPRTAKLVASPVVQTLLSAVFLPVYSAYTRRFGAGSADPLPRFDLRGLVDDGELRESVDPAPLGGLVKVQAAQLPGFNAAVSSSLRFGPVRGMEWAFEGLGRIGRRVLVVHGTKDRTVPPAHAQRIAELVRKGAEQLRMELQDSVPSNSSSSSSSPTPSQSWFRNLPLPLPFSRTSSSASANDKTQNTQVRVVMIPDAGDVLTWTHAGVVGRVVRGWLEGGDGEGVEPQTKSGEEGV</sequence>
<feature type="domain" description="AB hydrolase-1" evidence="3">
    <location>
        <begin position="111"/>
        <end position="364"/>
    </location>
</feature>
<dbReference type="EMBL" id="JACAZE010000018">
    <property type="protein sequence ID" value="KAF7295917.1"/>
    <property type="molecule type" value="Genomic_DNA"/>
</dbReference>
<dbReference type="InterPro" id="IPR029058">
    <property type="entry name" value="AB_hydrolase_fold"/>
</dbReference>
<dbReference type="GO" id="GO:0016787">
    <property type="term" value="F:hydrolase activity"/>
    <property type="evidence" value="ECO:0007669"/>
    <property type="project" value="UniProtKB-KW"/>
</dbReference>
<reference evidence="4" key="1">
    <citation type="submission" date="2020-05" db="EMBL/GenBank/DDBJ databases">
        <title>Mycena genomes resolve the evolution of fungal bioluminescence.</title>
        <authorList>
            <person name="Tsai I.J."/>
        </authorList>
    </citation>
    <scope>NUCLEOTIDE SEQUENCE</scope>
    <source>
        <strain evidence="4">110903Hualien_Pintung</strain>
    </source>
</reference>
<dbReference type="AlphaFoldDB" id="A0A8H6SCQ2"/>
<gene>
    <name evidence="4" type="ORF">HMN09_01135700</name>
</gene>
<feature type="region of interest" description="Disordered" evidence="1">
    <location>
        <begin position="374"/>
        <end position="398"/>
    </location>
</feature>
<dbReference type="Proteomes" id="UP000613580">
    <property type="component" value="Unassembled WGS sequence"/>
</dbReference>
<proteinExistence type="predicted"/>
<dbReference type="PRINTS" id="PR00111">
    <property type="entry name" value="ABHYDROLASE"/>
</dbReference>
<evidence type="ECO:0000313" key="4">
    <source>
        <dbReference type="EMBL" id="KAF7295917.1"/>
    </source>
</evidence>
<dbReference type="Gene3D" id="3.40.50.1820">
    <property type="entry name" value="alpha/beta hydrolase"/>
    <property type="match status" value="1"/>
</dbReference>
<dbReference type="PANTHER" id="PTHR43433">
    <property type="entry name" value="HYDROLASE, ALPHA/BETA FOLD FAMILY PROTEIN"/>
    <property type="match status" value="1"/>
</dbReference>
<feature type="transmembrane region" description="Helical" evidence="2">
    <location>
        <begin position="31"/>
        <end position="52"/>
    </location>
</feature>
<evidence type="ECO:0000256" key="2">
    <source>
        <dbReference type="SAM" id="Phobius"/>
    </source>
</evidence>
<keyword evidence="5" id="KW-1185">Reference proteome</keyword>
<feature type="compositionally biased region" description="Low complexity" evidence="1">
    <location>
        <begin position="376"/>
        <end position="393"/>
    </location>
</feature>
<dbReference type="InterPro" id="IPR000073">
    <property type="entry name" value="AB_hydrolase_1"/>
</dbReference>
<dbReference type="Pfam" id="PF00561">
    <property type="entry name" value="Abhydrolase_1"/>
    <property type="match status" value="1"/>
</dbReference>
<organism evidence="4 5">
    <name type="scientific">Mycena chlorophos</name>
    <name type="common">Agaric fungus</name>
    <name type="synonym">Agaricus chlorophos</name>
    <dbReference type="NCBI Taxonomy" id="658473"/>
    <lineage>
        <taxon>Eukaryota</taxon>
        <taxon>Fungi</taxon>
        <taxon>Dikarya</taxon>
        <taxon>Basidiomycota</taxon>
        <taxon>Agaricomycotina</taxon>
        <taxon>Agaricomycetes</taxon>
        <taxon>Agaricomycetidae</taxon>
        <taxon>Agaricales</taxon>
        <taxon>Marasmiineae</taxon>
        <taxon>Mycenaceae</taxon>
        <taxon>Mycena</taxon>
    </lineage>
</organism>
<feature type="region of interest" description="Disordered" evidence="1">
    <location>
        <begin position="1"/>
        <end position="23"/>
    </location>
</feature>
<keyword evidence="2" id="KW-0472">Membrane</keyword>
<dbReference type="PANTHER" id="PTHR43433:SF5">
    <property type="entry name" value="AB HYDROLASE-1 DOMAIN-CONTAINING PROTEIN"/>
    <property type="match status" value="1"/>
</dbReference>
<dbReference type="OrthoDB" id="408373at2759"/>
<protein>
    <submittedName>
        <fullName evidence="4">AB hydrolase-1 domain-containing protein</fullName>
    </submittedName>
</protein>
<dbReference type="InterPro" id="IPR050471">
    <property type="entry name" value="AB_hydrolase"/>
</dbReference>
<evidence type="ECO:0000313" key="5">
    <source>
        <dbReference type="Proteomes" id="UP000613580"/>
    </source>
</evidence>
<feature type="region of interest" description="Disordered" evidence="1">
    <location>
        <begin position="450"/>
        <end position="469"/>
    </location>
</feature>
<keyword evidence="2" id="KW-1133">Transmembrane helix</keyword>
<comment type="caution">
    <text evidence="4">The sequence shown here is derived from an EMBL/GenBank/DDBJ whole genome shotgun (WGS) entry which is preliminary data.</text>
</comment>